<dbReference type="OrthoDB" id="5578001at2759"/>
<evidence type="ECO:0000256" key="1">
    <source>
        <dbReference type="SAM" id="MobiDB-lite"/>
    </source>
</evidence>
<protein>
    <submittedName>
        <fullName evidence="2">Uncharacterized protein</fullName>
    </submittedName>
</protein>
<gene>
    <name evidence="2" type="ORF">GLAREA_03072</name>
</gene>
<accession>S3DKR7</accession>
<dbReference type="AlphaFoldDB" id="S3DKR7"/>
<reference evidence="2 3" key="1">
    <citation type="journal article" date="2013" name="BMC Genomics">
        <title>Genomics-driven discovery of the pneumocandin biosynthetic gene cluster in the fungus Glarea lozoyensis.</title>
        <authorList>
            <person name="Chen L."/>
            <person name="Yue Q."/>
            <person name="Zhang X."/>
            <person name="Xiang M."/>
            <person name="Wang C."/>
            <person name="Li S."/>
            <person name="Che Y."/>
            <person name="Ortiz-Lopez F.J."/>
            <person name="Bills G.F."/>
            <person name="Liu X."/>
            <person name="An Z."/>
        </authorList>
    </citation>
    <scope>NUCLEOTIDE SEQUENCE [LARGE SCALE GENOMIC DNA]</scope>
    <source>
        <strain evidence="3">ATCC 20868 / MF5171</strain>
    </source>
</reference>
<dbReference type="OMA" id="RYADVQP"/>
<dbReference type="KEGG" id="glz:GLAREA_03072"/>
<name>S3DKR7_GLAL2</name>
<dbReference type="Proteomes" id="UP000016922">
    <property type="component" value="Unassembled WGS sequence"/>
</dbReference>
<dbReference type="eggNOG" id="ENOG502RZZS">
    <property type="taxonomic scope" value="Eukaryota"/>
</dbReference>
<evidence type="ECO:0000313" key="3">
    <source>
        <dbReference type="Proteomes" id="UP000016922"/>
    </source>
</evidence>
<dbReference type="RefSeq" id="XP_008086348.1">
    <property type="nucleotide sequence ID" value="XM_008088157.1"/>
</dbReference>
<dbReference type="GeneID" id="19462128"/>
<dbReference type="HOGENOM" id="CLU_038616_0_0_1"/>
<keyword evidence="3" id="KW-1185">Reference proteome</keyword>
<organism evidence="2 3">
    <name type="scientific">Glarea lozoyensis (strain ATCC 20868 / MF5171)</name>
    <dbReference type="NCBI Taxonomy" id="1116229"/>
    <lineage>
        <taxon>Eukaryota</taxon>
        <taxon>Fungi</taxon>
        <taxon>Dikarya</taxon>
        <taxon>Ascomycota</taxon>
        <taxon>Pezizomycotina</taxon>
        <taxon>Leotiomycetes</taxon>
        <taxon>Helotiales</taxon>
        <taxon>Helotiaceae</taxon>
        <taxon>Glarea</taxon>
    </lineage>
</organism>
<proteinExistence type="predicted"/>
<sequence length="367" mass="39845">MQPAIHPPRAQELLAPLLGALPAAAISKDPPTALLPLLSPILRQRVQLLSASSSEPWLSLLCYDHSKTPNLEQAIKTEALEPHPVSGEVEVDWEYDVQVKYKRIDEETLQAMVSLIPFGIDVKLVWCVNDELGGGDGWRIGEVTVPDSTGTWGHTSIALAQDEFDSRNISTSTAGNSTNGGGLLTPAADDGDDDDYWAQYDRTPSRTPAKHSPAPPSMENARAPTDDEDYYAQYGAVQPAMDNHDPDEAHQNGNVETTLGGDEVMSGMQNHLTSPPEPAIGSPHSEAILHPRPSSSTGSSGSDMVARLERQAAHPRPEQSETAIKQHISTSMKSLYRLAKVGGIDREEFERLISTELECLSLMDEDD</sequence>
<evidence type="ECO:0000313" key="2">
    <source>
        <dbReference type="EMBL" id="EPE27158.1"/>
    </source>
</evidence>
<feature type="region of interest" description="Disordered" evidence="1">
    <location>
        <begin position="168"/>
        <end position="224"/>
    </location>
</feature>
<dbReference type="EMBL" id="KE145370">
    <property type="protein sequence ID" value="EPE27158.1"/>
    <property type="molecule type" value="Genomic_DNA"/>
</dbReference>
<dbReference type="STRING" id="1116229.S3DKR7"/>
<feature type="region of interest" description="Disordered" evidence="1">
    <location>
        <begin position="239"/>
        <end position="303"/>
    </location>
</feature>